<organism evidence="2">
    <name type="scientific">Euplotes harpa</name>
    <dbReference type="NCBI Taxonomy" id="151035"/>
    <lineage>
        <taxon>Eukaryota</taxon>
        <taxon>Sar</taxon>
        <taxon>Alveolata</taxon>
        <taxon>Ciliophora</taxon>
        <taxon>Intramacronucleata</taxon>
        <taxon>Spirotrichea</taxon>
        <taxon>Hypotrichia</taxon>
        <taxon>Euplotida</taxon>
        <taxon>Euplotidae</taxon>
        <taxon>Euplotes</taxon>
    </lineage>
</organism>
<accession>A0A7S3N842</accession>
<dbReference type="AlphaFoldDB" id="A0A7S3N842"/>
<evidence type="ECO:0000313" key="2">
    <source>
        <dbReference type="EMBL" id="CAE0346641.1"/>
    </source>
</evidence>
<keyword evidence="1" id="KW-0175">Coiled coil</keyword>
<name>A0A7S3N842_9SPIT</name>
<proteinExistence type="predicted"/>
<evidence type="ECO:0000256" key="1">
    <source>
        <dbReference type="SAM" id="Coils"/>
    </source>
</evidence>
<reference evidence="2" key="1">
    <citation type="submission" date="2021-01" db="EMBL/GenBank/DDBJ databases">
        <authorList>
            <person name="Corre E."/>
            <person name="Pelletier E."/>
            <person name="Niang G."/>
            <person name="Scheremetjew M."/>
            <person name="Finn R."/>
            <person name="Kale V."/>
            <person name="Holt S."/>
            <person name="Cochrane G."/>
            <person name="Meng A."/>
            <person name="Brown T."/>
            <person name="Cohen L."/>
        </authorList>
    </citation>
    <scope>NUCLEOTIDE SEQUENCE</scope>
    <source>
        <strain evidence="2">FSP1.4</strain>
    </source>
</reference>
<gene>
    <name evidence="2" type="ORF">EHAR0213_LOCUS5551</name>
</gene>
<feature type="coiled-coil region" evidence="1">
    <location>
        <begin position="39"/>
        <end position="147"/>
    </location>
</feature>
<dbReference type="EMBL" id="HBII01013065">
    <property type="protein sequence ID" value="CAE0346641.1"/>
    <property type="molecule type" value="Transcribed_RNA"/>
</dbReference>
<protein>
    <submittedName>
        <fullName evidence="2">Uncharacterized protein</fullName>
    </submittedName>
</protein>
<sequence length="167" mass="19609">MTEPNPELSKSIEDIVNKRMEEVLSDFKQQQQKEMTEFLQQHAAQVEELELTISEMSQNLIELNLQKQTHCQKLCEVIAKQKDKYQALKNELKYLSKKMKISGESFSTLNRNFEDSQEENKRLAEIIVQLKAEIADLSQKNKSLNKKLFKFEDCKAVKNLDPFEMHK</sequence>